<accession>A0A1F6GMX5</accession>
<dbReference type="Proteomes" id="UP000177583">
    <property type="component" value="Unassembled WGS sequence"/>
</dbReference>
<evidence type="ECO:0008006" key="3">
    <source>
        <dbReference type="Google" id="ProtNLM"/>
    </source>
</evidence>
<organism evidence="1 2">
    <name type="scientific">Candidatus Lambdaproteobacteria bacterium RIFOXYD2_FULL_56_26</name>
    <dbReference type="NCBI Taxonomy" id="1817773"/>
    <lineage>
        <taxon>Bacteria</taxon>
        <taxon>Pseudomonadati</taxon>
        <taxon>Pseudomonadota</taxon>
        <taxon>Candidatus Lambdaproteobacteria</taxon>
    </lineage>
</organism>
<dbReference type="AlphaFoldDB" id="A0A1F6GMX5"/>
<evidence type="ECO:0000313" key="1">
    <source>
        <dbReference type="EMBL" id="OGG99458.1"/>
    </source>
</evidence>
<name>A0A1F6GMX5_9PROT</name>
<evidence type="ECO:0000313" key="2">
    <source>
        <dbReference type="Proteomes" id="UP000177583"/>
    </source>
</evidence>
<dbReference type="Gene3D" id="2.30.170.10">
    <property type="match status" value="1"/>
</dbReference>
<proteinExistence type="predicted"/>
<reference evidence="1 2" key="1">
    <citation type="journal article" date="2016" name="Nat. Commun.">
        <title>Thousands of microbial genomes shed light on interconnected biogeochemical processes in an aquifer system.</title>
        <authorList>
            <person name="Anantharaman K."/>
            <person name="Brown C.T."/>
            <person name="Hug L.A."/>
            <person name="Sharon I."/>
            <person name="Castelle C.J."/>
            <person name="Probst A.J."/>
            <person name="Thomas B.C."/>
            <person name="Singh A."/>
            <person name="Wilkins M.J."/>
            <person name="Karaoz U."/>
            <person name="Brodie E.L."/>
            <person name="Williams K.H."/>
            <person name="Hubbard S.S."/>
            <person name="Banfield J.F."/>
        </authorList>
    </citation>
    <scope>NUCLEOTIDE SEQUENCE [LARGE SCALE GENOMIC DNA]</scope>
</reference>
<sequence length="83" mass="9161">MISLTLKFLLLTFGFYLLIRLAKRALRRWLQGLLGGEPQKTSLGAELLPCSHCGAFVDPKLGLHKKGKFYCSQDCAQQGPAVP</sequence>
<gene>
    <name evidence="1" type="ORF">A2557_12745</name>
</gene>
<dbReference type="EMBL" id="MFNF01000057">
    <property type="protein sequence ID" value="OGG99458.1"/>
    <property type="molecule type" value="Genomic_DNA"/>
</dbReference>
<comment type="caution">
    <text evidence="1">The sequence shown here is derived from an EMBL/GenBank/DDBJ whole genome shotgun (WGS) entry which is preliminary data.</text>
</comment>
<protein>
    <recommendedName>
        <fullName evidence="3">TRASH domain-containing protein</fullName>
    </recommendedName>
</protein>